<dbReference type="EMBL" id="JAVDTH010000009">
    <property type="protein sequence ID" value="MDR6712397.1"/>
    <property type="molecule type" value="Genomic_DNA"/>
</dbReference>
<accession>A0ACC6K1Z0</accession>
<evidence type="ECO:0000313" key="1">
    <source>
        <dbReference type="EMBL" id="MDR6712397.1"/>
    </source>
</evidence>
<proteinExistence type="predicted"/>
<protein>
    <submittedName>
        <fullName evidence="1">Uncharacterized protein</fullName>
    </submittedName>
</protein>
<dbReference type="Proteomes" id="UP001259587">
    <property type="component" value="Unassembled WGS sequence"/>
</dbReference>
<keyword evidence="2" id="KW-1185">Reference proteome</keyword>
<organism evidence="1 2">
    <name type="scientific">Pseudomonas hunanensis</name>
    <dbReference type="NCBI Taxonomy" id="1247546"/>
    <lineage>
        <taxon>Bacteria</taxon>
        <taxon>Pseudomonadati</taxon>
        <taxon>Pseudomonadota</taxon>
        <taxon>Gammaproteobacteria</taxon>
        <taxon>Pseudomonadales</taxon>
        <taxon>Pseudomonadaceae</taxon>
        <taxon>Pseudomonas</taxon>
    </lineage>
</organism>
<comment type="caution">
    <text evidence="1">The sequence shown here is derived from an EMBL/GenBank/DDBJ whole genome shotgun (WGS) entry which is preliminary data.</text>
</comment>
<name>A0ACC6K1Z0_9PSED</name>
<gene>
    <name evidence="1" type="ORF">J2W83_001998</name>
</gene>
<evidence type="ECO:0000313" key="2">
    <source>
        <dbReference type="Proteomes" id="UP001259587"/>
    </source>
</evidence>
<reference evidence="1" key="1">
    <citation type="submission" date="2023-07" db="EMBL/GenBank/DDBJ databases">
        <title>Sorghum-associated microbial communities from plants grown in Nebraska, USA.</title>
        <authorList>
            <person name="Schachtman D."/>
        </authorList>
    </citation>
    <scope>NUCLEOTIDE SEQUENCE</scope>
    <source>
        <strain evidence="1">BE56</strain>
    </source>
</reference>
<sequence length="446" mass="48542">MWKVCCLLFSVSVGCLASSTAVSATSTSAAASTLAELNARGNVAAVELKRWYDSVTEDCGGPDKPGYLCSGITMRTTASSIGFLPWEPTDSQLEKGSVAFSWVRRDNNFGRPFGNQNGLILYPTQAVPEGKIATLNVLCTFPINANTNQRPTLQGCGPITGFEDTTNTCQALGVNTAQQWLEKYPQANNYRVCGWDLRGQPREAAQRFQTALQARAGMSEALWPINNEVLLPVWQRGQGGELAVHSFFYLEGEREALAKAQYDQIRYQQKYTQLIPIVRVTFPADKSGLLAFAYSPQDQAAGQPTPTPSIDFEDLALGQQAKVSSQGVEFQLDRTKRGVSDKPHEASKGLISGKHLEMDSSVKFVLEGAGRRLVTFTWGCNSFCGVSTAIAGEGEELSEEGPGEMRYGTKELIIDGPEVISVTVDTEEDDSVLVLDNLNVQQLPDK</sequence>